<dbReference type="EMBL" id="FJOG01000015">
    <property type="protein sequence ID" value="CZR60256.1"/>
    <property type="molecule type" value="Genomic_DNA"/>
</dbReference>
<sequence length="269" mass="26607">MLSSTFIAVALAGAAIAFTPSGFQPASTQNMTVAFGNTLAINGKEMQKADTATAPTLGTSQRLFGTYTVMMVDPDIPPATAGGATSELLHWMQSGLVSANTSTTIGGVATFELINPGNTSAIASYIQPSPPNKAPNTHRYTQLLLNTTAMGSNTTALNTLMTAGKTRTNFSAVNVVKAAGVAIIAGNSFDVTNGTLVQSNITKTTSVAGSGAASATGTGSGTRASDAANASSVTTGAPKATGGVGETFHSGNGALIAGLGALAAAVAML</sequence>
<keyword evidence="4" id="KW-1185">Reference proteome</keyword>
<protein>
    <recommendedName>
        <fullName evidence="5">PEBP-like protein</fullName>
    </recommendedName>
</protein>
<dbReference type="InterPro" id="IPR036610">
    <property type="entry name" value="PEBP-like_sf"/>
</dbReference>
<dbReference type="OrthoDB" id="2506647at2759"/>
<dbReference type="GO" id="GO:0046578">
    <property type="term" value="P:regulation of Ras protein signal transduction"/>
    <property type="evidence" value="ECO:0007669"/>
    <property type="project" value="TreeGrafter"/>
</dbReference>
<name>A0A1L7X5F6_9HELO</name>
<dbReference type="InterPro" id="IPR008914">
    <property type="entry name" value="PEBP"/>
</dbReference>
<dbReference type="STRING" id="576137.A0A1L7X5F6"/>
<dbReference type="PANTHER" id="PTHR11362:SF141">
    <property type="entry name" value="PHOSPHATIDYLETHANOLAMINE-BINDING PROTEIN"/>
    <property type="match status" value="1"/>
</dbReference>
<feature type="region of interest" description="Disordered" evidence="1">
    <location>
        <begin position="208"/>
        <end position="239"/>
    </location>
</feature>
<organism evidence="3 4">
    <name type="scientific">Phialocephala subalpina</name>
    <dbReference type="NCBI Taxonomy" id="576137"/>
    <lineage>
        <taxon>Eukaryota</taxon>
        <taxon>Fungi</taxon>
        <taxon>Dikarya</taxon>
        <taxon>Ascomycota</taxon>
        <taxon>Pezizomycotina</taxon>
        <taxon>Leotiomycetes</taxon>
        <taxon>Helotiales</taxon>
        <taxon>Mollisiaceae</taxon>
        <taxon>Phialocephala</taxon>
        <taxon>Phialocephala fortinii species complex</taxon>
    </lineage>
</organism>
<evidence type="ECO:0008006" key="5">
    <source>
        <dbReference type="Google" id="ProtNLM"/>
    </source>
</evidence>
<keyword evidence="2" id="KW-0732">Signal</keyword>
<gene>
    <name evidence="3" type="ORF">PAC_10152</name>
</gene>
<feature type="signal peptide" evidence="2">
    <location>
        <begin position="1"/>
        <end position="17"/>
    </location>
</feature>
<dbReference type="Gene3D" id="3.90.280.10">
    <property type="entry name" value="PEBP-like"/>
    <property type="match status" value="1"/>
</dbReference>
<dbReference type="GO" id="GO:0030162">
    <property type="term" value="P:regulation of proteolysis"/>
    <property type="evidence" value="ECO:0007669"/>
    <property type="project" value="TreeGrafter"/>
</dbReference>
<evidence type="ECO:0000256" key="1">
    <source>
        <dbReference type="SAM" id="MobiDB-lite"/>
    </source>
</evidence>
<dbReference type="CDD" id="cd00866">
    <property type="entry name" value="PEBP_euk"/>
    <property type="match status" value="1"/>
</dbReference>
<reference evidence="3 4" key="1">
    <citation type="submission" date="2016-03" db="EMBL/GenBank/DDBJ databases">
        <authorList>
            <person name="Ploux O."/>
        </authorList>
    </citation>
    <scope>NUCLEOTIDE SEQUENCE [LARGE SCALE GENOMIC DNA]</scope>
    <source>
        <strain evidence="3 4">UAMH 11012</strain>
    </source>
</reference>
<dbReference type="AlphaFoldDB" id="A0A1L7X5F6"/>
<dbReference type="PANTHER" id="PTHR11362">
    <property type="entry name" value="PHOSPHATIDYLETHANOLAMINE-BINDING PROTEIN"/>
    <property type="match status" value="1"/>
</dbReference>
<feature type="compositionally biased region" description="Low complexity" evidence="1">
    <location>
        <begin position="208"/>
        <end position="228"/>
    </location>
</feature>
<dbReference type="Proteomes" id="UP000184330">
    <property type="component" value="Unassembled WGS sequence"/>
</dbReference>
<dbReference type="InterPro" id="IPR035810">
    <property type="entry name" value="PEBP_euk"/>
</dbReference>
<proteinExistence type="predicted"/>
<evidence type="ECO:0000313" key="3">
    <source>
        <dbReference type="EMBL" id="CZR60256.1"/>
    </source>
</evidence>
<dbReference type="GO" id="GO:0005543">
    <property type="term" value="F:phospholipid binding"/>
    <property type="evidence" value="ECO:0007669"/>
    <property type="project" value="TreeGrafter"/>
</dbReference>
<accession>A0A1L7X5F6</accession>
<dbReference type="GO" id="GO:0030414">
    <property type="term" value="F:peptidase inhibitor activity"/>
    <property type="evidence" value="ECO:0007669"/>
    <property type="project" value="TreeGrafter"/>
</dbReference>
<dbReference type="SUPFAM" id="SSF49777">
    <property type="entry name" value="PEBP-like"/>
    <property type="match status" value="1"/>
</dbReference>
<dbReference type="Pfam" id="PF01161">
    <property type="entry name" value="PBP"/>
    <property type="match status" value="1"/>
</dbReference>
<evidence type="ECO:0000256" key="2">
    <source>
        <dbReference type="SAM" id="SignalP"/>
    </source>
</evidence>
<evidence type="ECO:0000313" key="4">
    <source>
        <dbReference type="Proteomes" id="UP000184330"/>
    </source>
</evidence>
<feature type="chain" id="PRO_5012001631" description="PEBP-like protein" evidence="2">
    <location>
        <begin position="18"/>
        <end position="269"/>
    </location>
</feature>